<reference evidence="3 4" key="1">
    <citation type="submission" date="2024-04" db="EMBL/GenBank/DDBJ databases">
        <title>Tritrichomonas musculus Genome.</title>
        <authorList>
            <person name="Alves-Ferreira E."/>
            <person name="Grigg M."/>
            <person name="Lorenzi H."/>
            <person name="Galac M."/>
        </authorList>
    </citation>
    <scope>NUCLEOTIDE SEQUENCE [LARGE SCALE GENOMIC DNA]</scope>
    <source>
        <strain evidence="3 4">EAF2021</strain>
    </source>
</reference>
<evidence type="ECO:0000313" key="3">
    <source>
        <dbReference type="EMBL" id="KAK8884724.1"/>
    </source>
</evidence>
<keyword evidence="1" id="KW-1133">Transmembrane helix</keyword>
<evidence type="ECO:0000313" key="4">
    <source>
        <dbReference type="Proteomes" id="UP001470230"/>
    </source>
</evidence>
<dbReference type="InterPro" id="IPR000219">
    <property type="entry name" value="DH_dom"/>
</dbReference>
<accession>A0ABR2K0W7</accession>
<dbReference type="PANTHER" id="PTHR12673:SF159">
    <property type="entry name" value="LD03170P"/>
    <property type="match status" value="1"/>
</dbReference>
<dbReference type="InterPro" id="IPR035899">
    <property type="entry name" value="DBL_dom_sf"/>
</dbReference>
<keyword evidence="1" id="KW-0472">Membrane</keyword>
<dbReference type="SMART" id="SM00325">
    <property type="entry name" value="RhoGEF"/>
    <property type="match status" value="1"/>
</dbReference>
<dbReference type="Proteomes" id="UP001470230">
    <property type="component" value="Unassembled WGS sequence"/>
</dbReference>
<name>A0ABR2K0W7_9EUKA</name>
<keyword evidence="4" id="KW-1185">Reference proteome</keyword>
<organism evidence="3 4">
    <name type="scientific">Tritrichomonas musculus</name>
    <dbReference type="NCBI Taxonomy" id="1915356"/>
    <lineage>
        <taxon>Eukaryota</taxon>
        <taxon>Metamonada</taxon>
        <taxon>Parabasalia</taxon>
        <taxon>Tritrichomonadida</taxon>
        <taxon>Tritrichomonadidae</taxon>
        <taxon>Tritrichomonas</taxon>
    </lineage>
</organism>
<dbReference type="Gene3D" id="1.20.900.10">
    <property type="entry name" value="Dbl homology (DH) domain"/>
    <property type="match status" value="1"/>
</dbReference>
<dbReference type="Pfam" id="PF00621">
    <property type="entry name" value="RhoGEF"/>
    <property type="match status" value="1"/>
</dbReference>
<evidence type="ECO:0000256" key="1">
    <source>
        <dbReference type="SAM" id="Phobius"/>
    </source>
</evidence>
<comment type="caution">
    <text evidence="3">The sequence shown here is derived from an EMBL/GenBank/DDBJ whole genome shotgun (WGS) entry which is preliminary data.</text>
</comment>
<keyword evidence="1" id="KW-0812">Transmembrane</keyword>
<dbReference type="EMBL" id="JAPFFF010000008">
    <property type="protein sequence ID" value="KAK8884724.1"/>
    <property type="molecule type" value="Genomic_DNA"/>
</dbReference>
<feature type="domain" description="DH" evidence="2">
    <location>
        <begin position="80"/>
        <end position="259"/>
    </location>
</feature>
<evidence type="ECO:0000259" key="2">
    <source>
        <dbReference type="PROSITE" id="PS50010"/>
    </source>
</evidence>
<sequence length="382" mass="44934">MIPFLRHISSFQRLIINSLCLISQSVIYPIFFVFNQLRFFFKYFVFGLPHPVKKIEAKAPEADQKKEEENIEIPFNLARRREQLINEIIVTEKLYQDKLDIFADYYNPALSPIVDKDTLVLFFGTDFSVLIDTSVRVYVTAKEDSKFGPNDTVIGKTFLDAYDYLLLLDPYVDNYLKALLKFNDLYHSDKNFKKKIQSVERRTDTTFKGIFRMPLERLVKYQTSLEEIIKNTPEWHEDYAYLKEIIEKFRPTHDKAQTQLDEGDRILALLKLERKIRGCPPLRVIRRSFVGTWQLSNDNMLIHVLTDRLLIVQQKTELLSRKKYFVLKKDISLANVKKVTKDEKGIKLISKDGDVIIKIKLKVDELFKAIKENNLIARHSEI</sequence>
<dbReference type="PROSITE" id="PS50010">
    <property type="entry name" value="DH_2"/>
    <property type="match status" value="1"/>
</dbReference>
<gene>
    <name evidence="3" type="ORF">M9Y10_043844</name>
</gene>
<dbReference type="SUPFAM" id="SSF48065">
    <property type="entry name" value="DBL homology domain (DH-domain)"/>
    <property type="match status" value="1"/>
</dbReference>
<protein>
    <recommendedName>
        <fullName evidence="2">DH domain-containing protein</fullName>
    </recommendedName>
</protein>
<dbReference type="InterPro" id="IPR051092">
    <property type="entry name" value="FYVE_RhoGEF_PH"/>
</dbReference>
<dbReference type="PANTHER" id="PTHR12673">
    <property type="entry name" value="FACIOGENITAL DYSPLASIA PROTEIN"/>
    <property type="match status" value="1"/>
</dbReference>
<proteinExistence type="predicted"/>
<feature type="transmembrane region" description="Helical" evidence="1">
    <location>
        <begin position="14"/>
        <end position="34"/>
    </location>
</feature>